<dbReference type="GO" id="GO:0016787">
    <property type="term" value="F:hydrolase activity"/>
    <property type="evidence" value="ECO:0007669"/>
    <property type="project" value="UniProtKB-KW"/>
</dbReference>
<sequence>MKPVKNIIWDFGVVLIDLNFDLFHKKCRDYGIKSDIHILNTHFSHLFEKGLIDEHTFFREVKLLFPGWVSISTIKEIWNSLIDHIPTKKLALLHKLKKRGLNQVLCSNTNLTHIRHIWEKHGPFTSAYFKKAFLKLYFSYEHQTRKPEPEFFYLILNEMNWKADETLLIDDNEQNISTANSLGLQVLHYTSPQSLRYFDKAQPKPHEHLSDEQNK</sequence>
<dbReference type="RefSeq" id="WP_051889339.1">
    <property type="nucleotide sequence ID" value="NZ_BHZF01000002.1"/>
</dbReference>
<comment type="caution">
    <text evidence="1">The sequence shown here is derived from an EMBL/GenBank/DDBJ whole genome shotgun (WGS) entry which is preliminary data.</text>
</comment>
<dbReference type="SUPFAM" id="SSF56784">
    <property type="entry name" value="HAD-like"/>
    <property type="match status" value="1"/>
</dbReference>
<dbReference type="InterPro" id="IPR023214">
    <property type="entry name" value="HAD_sf"/>
</dbReference>
<dbReference type="PANTHER" id="PTHR43611">
    <property type="entry name" value="ALPHA-D-GLUCOSE 1-PHOSPHATE PHOSPHATASE"/>
    <property type="match status" value="1"/>
</dbReference>
<reference evidence="1 2" key="1">
    <citation type="submission" date="2018-07" db="EMBL/GenBank/DDBJ databases">
        <title>Genomic Encyclopedia of Type Strains, Phase IV (KMG-IV): sequencing the most valuable type-strain genomes for metagenomic binning, comparative biology and taxonomic classification.</title>
        <authorList>
            <person name="Goeker M."/>
        </authorList>
    </citation>
    <scope>NUCLEOTIDE SEQUENCE [LARGE SCALE GENOMIC DNA]</scope>
    <source>
        <strain evidence="1 2">DSM 21410</strain>
    </source>
</reference>
<protein>
    <submittedName>
        <fullName evidence="1">HAD superfamily hydrolase (TIGR01509 family)</fullName>
    </submittedName>
</protein>
<dbReference type="Proteomes" id="UP000253517">
    <property type="component" value="Unassembled WGS sequence"/>
</dbReference>
<dbReference type="SFLD" id="SFLDS00003">
    <property type="entry name" value="Haloacid_Dehalogenase"/>
    <property type="match status" value="1"/>
</dbReference>
<dbReference type="NCBIfam" id="TIGR01509">
    <property type="entry name" value="HAD-SF-IA-v3"/>
    <property type="match status" value="1"/>
</dbReference>
<name>A0A369A8A7_9FLAO</name>
<gene>
    <name evidence="1" type="ORF">DES35_102115</name>
</gene>
<dbReference type="Gene3D" id="1.10.150.240">
    <property type="entry name" value="Putative phosphatase, domain 2"/>
    <property type="match status" value="1"/>
</dbReference>
<proteinExistence type="predicted"/>
<dbReference type="Pfam" id="PF00702">
    <property type="entry name" value="Hydrolase"/>
    <property type="match status" value="1"/>
</dbReference>
<dbReference type="AlphaFoldDB" id="A0A369A8A7"/>
<dbReference type="InterPro" id="IPR006439">
    <property type="entry name" value="HAD-SF_hydro_IA"/>
</dbReference>
<dbReference type="InterPro" id="IPR036412">
    <property type="entry name" value="HAD-like_sf"/>
</dbReference>
<dbReference type="EMBL" id="QPJS01000002">
    <property type="protein sequence ID" value="RCX03664.1"/>
    <property type="molecule type" value="Genomic_DNA"/>
</dbReference>
<keyword evidence="1" id="KW-0378">Hydrolase</keyword>
<accession>A0A369A8A7</accession>
<dbReference type="Gene3D" id="3.40.50.1000">
    <property type="entry name" value="HAD superfamily/HAD-like"/>
    <property type="match status" value="1"/>
</dbReference>
<evidence type="ECO:0000313" key="1">
    <source>
        <dbReference type="EMBL" id="RCX03664.1"/>
    </source>
</evidence>
<organism evidence="1 2">
    <name type="scientific">Schleiferia thermophila</name>
    <dbReference type="NCBI Taxonomy" id="884107"/>
    <lineage>
        <taxon>Bacteria</taxon>
        <taxon>Pseudomonadati</taxon>
        <taxon>Bacteroidota</taxon>
        <taxon>Flavobacteriia</taxon>
        <taxon>Flavobacteriales</taxon>
        <taxon>Schleiferiaceae</taxon>
        <taxon>Schleiferia</taxon>
    </lineage>
</organism>
<keyword evidence="2" id="KW-1185">Reference proteome</keyword>
<dbReference type="SFLD" id="SFLDG01129">
    <property type="entry name" value="C1.5:_HAD__Beta-PGM__Phosphata"/>
    <property type="match status" value="1"/>
</dbReference>
<evidence type="ECO:0000313" key="2">
    <source>
        <dbReference type="Proteomes" id="UP000253517"/>
    </source>
</evidence>
<dbReference type="InterPro" id="IPR023198">
    <property type="entry name" value="PGP-like_dom2"/>
</dbReference>
<dbReference type="PANTHER" id="PTHR43611:SF3">
    <property type="entry name" value="FLAVIN MONONUCLEOTIDE HYDROLASE 1, CHLOROPLATIC"/>
    <property type="match status" value="1"/>
</dbReference>